<dbReference type="GeneID" id="87924163"/>
<dbReference type="EMBL" id="JAWRVG010000051">
    <property type="protein sequence ID" value="KAK4063986.1"/>
    <property type="molecule type" value="Genomic_DNA"/>
</dbReference>
<feature type="region of interest" description="Disordered" evidence="1">
    <location>
        <begin position="1"/>
        <end position="27"/>
    </location>
</feature>
<gene>
    <name evidence="2" type="ORF">Triagg1_9314</name>
</gene>
<dbReference type="Proteomes" id="UP001273209">
    <property type="component" value="Unassembled WGS sequence"/>
</dbReference>
<evidence type="ECO:0008006" key="4">
    <source>
        <dbReference type="Google" id="ProtNLM"/>
    </source>
</evidence>
<comment type="caution">
    <text evidence="2">The sequence shown here is derived from an EMBL/GenBank/DDBJ whole genome shotgun (WGS) entry which is preliminary data.</text>
</comment>
<evidence type="ECO:0000313" key="2">
    <source>
        <dbReference type="EMBL" id="KAK4063986.1"/>
    </source>
</evidence>
<evidence type="ECO:0000313" key="3">
    <source>
        <dbReference type="Proteomes" id="UP001273209"/>
    </source>
</evidence>
<organism evidence="2 3">
    <name type="scientific">Trichoderma aggressivum f. europaeum</name>
    <dbReference type="NCBI Taxonomy" id="173218"/>
    <lineage>
        <taxon>Eukaryota</taxon>
        <taxon>Fungi</taxon>
        <taxon>Dikarya</taxon>
        <taxon>Ascomycota</taxon>
        <taxon>Pezizomycotina</taxon>
        <taxon>Sordariomycetes</taxon>
        <taxon>Hypocreomycetidae</taxon>
        <taxon>Hypocreales</taxon>
        <taxon>Hypocreaceae</taxon>
        <taxon>Trichoderma</taxon>
    </lineage>
</organism>
<evidence type="ECO:0000256" key="1">
    <source>
        <dbReference type="SAM" id="MobiDB-lite"/>
    </source>
</evidence>
<dbReference type="AlphaFoldDB" id="A0AAE1LZ56"/>
<proteinExistence type="predicted"/>
<protein>
    <recommendedName>
        <fullName evidence="4">HNH nuclease domain-containing protein</fullName>
    </recommendedName>
</protein>
<keyword evidence="3" id="KW-1185">Reference proteome</keyword>
<feature type="compositionally biased region" description="Low complexity" evidence="1">
    <location>
        <begin position="12"/>
        <end position="27"/>
    </location>
</feature>
<name>A0AAE1LZ56_9HYPO</name>
<sequence>MDPPISPLPTGSPFTSTPLTAPSTPLLSPSTTAKLSIATLDAKIRTAINQFLYPKERSPEEKQVLLWYMDTRPISANPEPILSSEEIEVRLKLIIDIRKIYDDSACKLQRSDEGRFQLTALQLVYLLLISVDHLRDIREAPMVLYLPYYKLGAYVCLMTRHIMPNDIFVNGGTLSPTPNNKFTLLATGTMNIGQNAIERAKCAARDGGACILTGAAFPDVCHIVPFEINASKASLAHYRNHLFHLTCLMGKEARPQVTGLLDSGVGCSDKAWNMLCLHPTLRDWWSKCFFGLKCTGICPTSSAGLDAKRKYTGSYLVKLQFHWMPRNNGVHPRDYAQPDHDTIEKMLKIKERDNDIITRVQKHSSCRLQSGQIFTLSMSREDATKMRQMIDIQWANVRLAAMSGLTTNVKVLYMHAAHANGNGYVKRGAVVGDMRRE</sequence>
<accession>A0AAE1LZ56</accession>
<reference evidence="2" key="1">
    <citation type="submission" date="2023-11" db="EMBL/GenBank/DDBJ databases">
        <title>The genome sequences of three competitors of mushroom-forming fungi.</title>
        <authorList>
            <person name="Beijen E."/>
            <person name="Ohm R.A."/>
        </authorList>
    </citation>
    <scope>NUCLEOTIDE SEQUENCE</scope>
    <source>
        <strain evidence="2">CBS 100526</strain>
    </source>
</reference>
<dbReference type="RefSeq" id="XP_062751759.1">
    <property type="nucleotide sequence ID" value="XM_062904258.1"/>
</dbReference>